<dbReference type="Gene3D" id="3.90.550.10">
    <property type="entry name" value="Spore Coat Polysaccharide Biosynthesis Protein SpsA, Chain A"/>
    <property type="match status" value="1"/>
</dbReference>
<dbReference type="AlphaFoldDB" id="A0A826HL77"/>
<reference evidence="2 3" key="1">
    <citation type="submission" date="2010-12" db="EMBL/GenBank/DDBJ databases">
        <title>The Genome Sequence of Lactobacillus paracasei subsp. paracasei strain 8700:2.</title>
        <authorList>
            <consortium name="The Broad Institute Genome Sequencing Platform"/>
            <person name="Ward D."/>
            <person name="Earl A."/>
            <person name="Feldgarden M."/>
            <person name="Young S.K."/>
            <person name="Gargeya S."/>
            <person name="Zeng Q."/>
            <person name="Alvarado L."/>
            <person name="Berlin A."/>
            <person name="Bochicchio J."/>
            <person name="Chapman S.B."/>
            <person name="Chen Z."/>
            <person name="Freedman E."/>
            <person name="Gellesch M."/>
            <person name="Goldberg J."/>
            <person name="Griggs A."/>
            <person name="Gujja S."/>
            <person name="Heilman E."/>
            <person name="Heiman D."/>
            <person name="Howarth C."/>
            <person name="Mehta T."/>
            <person name="Neiman D."/>
            <person name="Pearson M."/>
            <person name="Roberts A."/>
            <person name="Saif S."/>
            <person name="Shea T."/>
            <person name="Shenoy N."/>
            <person name="Sisk P."/>
            <person name="Stolte C."/>
            <person name="Sykes S."/>
            <person name="White J."/>
            <person name="Yandava C."/>
            <person name="Saulnier D."/>
            <person name="Haas B."/>
            <person name="Nusbaum C."/>
            <person name="Birren B."/>
        </authorList>
    </citation>
    <scope>NUCLEOTIDE SEQUENCE [LARGE SCALE GENOMIC DNA]</scope>
    <source>
        <strain evidence="2 3">8700:2</strain>
    </source>
</reference>
<sequence length="318" mass="36058">MPVYNSAQYIRATLDQIRKQDYPNYEVILIDDGSSDDTIEIVEQYSWVVLKTQNHLGVAEARNLGLHSATSNFIAFIDSDDFIDANYLSLLMDPFLTNSRLVLSIGRFVPVKKREPHLFSKNAGSQSFFNPTGALKELLLQHRGTDVGLWGRIFTKKAANKCSFASGLIFEDFDFTVRLLTKLDEDSQIVFLGATVYEYLQRPNSIMHKKFSSEELNILRVSKRLLSVTDSSPKEIKRALNIKLISAVSGVYARSLIDGGTLAEQDELYNFLRYLSKRLGISSWTSNVKTFVLTVFFKLPKRLSKIAIVTSYRVTKQV</sequence>
<dbReference type="PANTHER" id="PTHR22916:SF3">
    <property type="entry name" value="UDP-GLCNAC:BETAGAL BETA-1,3-N-ACETYLGLUCOSAMINYLTRANSFERASE-LIKE PROTEIN 1"/>
    <property type="match status" value="1"/>
</dbReference>
<dbReference type="CDD" id="cd00761">
    <property type="entry name" value="Glyco_tranf_GTA_type"/>
    <property type="match status" value="1"/>
</dbReference>
<evidence type="ECO:0000259" key="1">
    <source>
        <dbReference type="Pfam" id="PF00535"/>
    </source>
</evidence>
<dbReference type="SUPFAM" id="SSF53448">
    <property type="entry name" value="Nucleotide-diphospho-sugar transferases"/>
    <property type="match status" value="1"/>
</dbReference>
<proteinExistence type="predicted"/>
<name>A0A826HL77_LACPA</name>
<dbReference type="InterPro" id="IPR029044">
    <property type="entry name" value="Nucleotide-diphossugar_trans"/>
</dbReference>
<dbReference type="InterPro" id="IPR001173">
    <property type="entry name" value="Glyco_trans_2-like"/>
</dbReference>
<dbReference type="EMBL" id="CP002391">
    <property type="protein sequence ID" value="EEQ66524.2"/>
    <property type="molecule type" value="Genomic_DNA"/>
</dbReference>
<organism evidence="2 3">
    <name type="scientific">Lacticaseibacillus paracasei subsp. paracasei 8700:2</name>
    <dbReference type="NCBI Taxonomy" id="537973"/>
    <lineage>
        <taxon>Bacteria</taxon>
        <taxon>Bacillati</taxon>
        <taxon>Bacillota</taxon>
        <taxon>Bacilli</taxon>
        <taxon>Lactobacillales</taxon>
        <taxon>Lactobacillaceae</taxon>
        <taxon>Lacticaseibacillus</taxon>
    </lineage>
</organism>
<dbReference type="Pfam" id="PF00535">
    <property type="entry name" value="Glycos_transf_2"/>
    <property type="match status" value="1"/>
</dbReference>
<dbReference type="GO" id="GO:0016758">
    <property type="term" value="F:hexosyltransferase activity"/>
    <property type="evidence" value="ECO:0007669"/>
    <property type="project" value="UniProtKB-ARBA"/>
</dbReference>
<dbReference type="Proteomes" id="UP000015927">
    <property type="component" value="Chromosome"/>
</dbReference>
<evidence type="ECO:0000313" key="2">
    <source>
        <dbReference type="EMBL" id="EEQ66524.2"/>
    </source>
</evidence>
<dbReference type="KEGG" id="lpi:LBPG_01973"/>
<feature type="domain" description="Glycosyltransferase 2-like" evidence="1">
    <location>
        <begin position="1"/>
        <end position="109"/>
    </location>
</feature>
<dbReference type="PANTHER" id="PTHR22916">
    <property type="entry name" value="GLYCOSYLTRANSFERASE"/>
    <property type="match status" value="1"/>
</dbReference>
<gene>
    <name evidence="2" type="ORF">LBPG_01973</name>
</gene>
<accession>A0A826HL77</accession>
<protein>
    <submittedName>
        <fullName evidence="2">EpsI protein</fullName>
    </submittedName>
</protein>
<evidence type="ECO:0000313" key="3">
    <source>
        <dbReference type="Proteomes" id="UP000015927"/>
    </source>
</evidence>